<dbReference type="STRING" id="408074.SAMN05660909_04040"/>
<dbReference type="Pfam" id="PF13899">
    <property type="entry name" value="Thioredoxin_7"/>
    <property type="match status" value="1"/>
</dbReference>
<dbReference type="OrthoDB" id="981626at2"/>
<dbReference type="PANTHER" id="PTHR15337:SF11">
    <property type="entry name" value="THIOREDOXIN DOMAIN-CONTAINING PROTEIN"/>
    <property type="match status" value="1"/>
</dbReference>
<dbReference type="CDD" id="cd02947">
    <property type="entry name" value="TRX_family"/>
    <property type="match status" value="1"/>
</dbReference>
<proteinExistence type="predicted"/>
<dbReference type="Proteomes" id="UP000199656">
    <property type="component" value="Unassembled WGS sequence"/>
</dbReference>
<gene>
    <name evidence="4" type="ORF">SAMN05660909_04040</name>
</gene>
<dbReference type="PANTHER" id="PTHR15337">
    <property type="entry name" value="ANTERIOR GRADIENT PROTEIN-RELATED"/>
    <property type="match status" value="1"/>
</dbReference>
<protein>
    <submittedName>
        <fullName evidence="4">Thioredoxin-like</fullName>
    </submittedName>
</protein>
<accession>A0A1H4EZB9</accession>
<sequence length="149" mass="17117">MKKITFSTVLLFSLAMAHGQTVFQQAQNEAKQTHKLILLSFSGSDWCVPCIRMHKSFFENPEFKKTADSLLVLVNADFPRNRKNQLDGNIKKQNEALADKYNPQGAFPYTLLLDENGTPLKTWSGMPDEAVEDWIKEIVTVYDKKYRNE</sequence>
<feature type="signal peptide" evidence="2">
    <location>
        <begin position="1"/>
        <end position="17"/>
    </location>
</feature>
<dbReference type="Gene3D" id="3.40.30.10">
    <property type="entry name" value="Glutaredoxin"/>
    <property type="match status" value="1"/>
</dbReference>
<dbReference type="RefSeq" id="WP_026773227.1">
    <property type="nucleotide sequence ID" value="NZ_BKAT01000020.1"/>
</dbReference>
<dbReference type="SUPFAM" id="SSF52833">
    <property type="entry name" value="Thioredoxin-like"/>
    <property type="match status" value="1"/>
</dbReference>
<evidence type="ECO:0000313" key="5">
    <source>
        <dbReference type="Proteomes" id="UP000199656"/>
    </source>
</evidence>
<dbReference type="InterPro" id="IPR036249">
    <property type="entry name" value="Thioredoxin-like_sf"/>
</dbReference>
<dbReference type="PROSITE" id="PS51352">
    <property type="entry name" value="THIOREDOXIN_2"/>
    <property type="match status" value="1"/>
</dbReference>
<feature type="chain" id="PRO_5011656457" evidence="2">
    <location>
        <begin position="18"/>
        <end position="149"/>
    </location>
</feature>
<evidence type="ECO:0000259" key="3">
    <source>
        <dbReference type="PROSITE" id="PS51352"/>
    </source>
</evidence>
<dbReference type="EMBL" id="FNRL01000021">
    <property type="protein sequence ID" value="SEA90097.1"/>
    <property type="molecule type" value="Genomic_DNA"/>
</dbReference>
<reference evidence="5" key="1">
    <citation type="submission" date="2016-10" db="EMBL/GenBank/DDBJ databases">
        <authorList>
            <person name="Varghese N."/>
            <person name="Submissions S."/>
        </authorList>
    </citation>
    <scope>NUCLEOTIDE SEQUENCE [LARGE SCALE GENOMIC DNA]</scope>
    <source>
        <strain evidence="5">DSM 23920</strain>
    </source>
</reference>
<keyword evidence="1 2" id="KW-0732">Signal</keyword>
<evidence type="ECO:0000256" key="2">
    <source>
        <dbReference type="SAM" id="SignalP"/>
    </source>
</evidence>
<evidence type="ECO:0000256" key="1">
    <source>
        <dbReference type="ARBA" id="ARBA00022729"/>
    </source>
</evidence>
<name>A0A1H4EZB9_9BACT</name>
<evidence type="ECO:0000313" key="4">
    <source>
        <dbReference type="EMBL" id="SEA90097.1"/>
    </source>
</evidence>
<dbReference type="InterPro" id="IPR051099">
    <property type="entry name" value="AGR/TXD"/>
</dbReference>
<feature type="domain" description="Thioredoxin" evidence="3">
    <location>
        <begin position="3"/>
        <end position="140"/>
    </location>
</feature>
<keyword evidence="5" id="KW-1185">Reference proteome</keyword>
<organism evidence="4 5">
    <name type="scientific">Chitinophaga terrae</name>
    <name type="common">ex Kim and Jung 2007</name>
    <dbReference type="NCBI Taxonomy" id="408074"/>
    <lineage>
        <taxon>Bacteria</taxon>
        <taxon>Pseudomonadati</taxon>
        <taxon>Bacteroidota</taxon>
        <taxon>Chitinophagia</taxon>
        <taxon>Chitinophagales</taxon>
        <taxon>Chitinophagaceae</taxon>
        <taxon>Chitinophaga</taxon>
    </lineage>
</organism>
<dbReference type="AlphaFoldDB" id="A0A1H4EZB9"/>
<dbReference type="InterPro" id="IPR013766">
    <property type="entry name" value="Thioredoxin_domain"/>
</dbReference>